<accession>A0A7W9PS31</accession>
<protein>
    <submittedName>
        <fullName evidence="3">Anti-anti-sigma factor</fullName>
    </submittedName>
</protein>
<reference evidence="3 4" key="1">
    <citation type="submission" date="2020-08" db="EMBL/GenBank/DDBJ databases">
        <title>Genomic Encyclopedia of Type Strains, Phase III (KMG-III): the genomes of soil and plant-associated and newly described type strains.</title>
        <authorList>
            <person name="Whitman W."/>
        </authorList>
    </citation>
    <scope>NUCLEOTIDE SEQUENCE [LARGE SCALE GENOMIC DNA]</scope>
    <source>
        <strain evidence="3 4">CECT 3313</strain>
    </source>
</reference>
<evidence type="ECO:0000313" key="4">
    <source>
        <dbReference type="Proteomes" id="UP000585836"/>
    </source>
</evidence>
<dbReference type="InterPro" id="IPR002645">
    <property type="entry name" value="STAS_dom"/>
</dbReference>
<name>A0A7W9PS31_9ACTN</name>
<dbReference type="Pfam" id="PF13466">
    <property type="entry name" value="STAS_2"/>
    <property type="match status" value="1"/>
</dbReference>
<dbReference type="Gene3D" id="3.30.750.24">
    <property type="entry name" value="STAS domain"/>
    <property type="match status" value="1"/>
</dbReference>
<dbReference type="CDD" id="cd07043">
    <property type="entry name" value="STAS_anti-anti-sigma_factors"/>
    <property type="match status" value="1"/>
</dbReference>
<feature type="domain" description="STAS" evidence="2">
    <location>
        <begin position="20"/>
        <end position="123"/>
    </location>
</feature>
<evidence type="ECO:0000259" key="2">
    <source>
        <dbReference type="PROSITE" id="PS50801"/>
    </source>
</evidence>
<proteinExistence type="predicted"/>
<dbReference type="RefSeq" id="WP_184963983.1">
    <property type="nucleotide sequence ID" value="NZ_BAAAWF010000044.1"/>
</dbReference>
<dbReference type="InterPro" id="IPR036513">
    <property type="entry name" value="STAS_dom_sf"/>
</dbReference>
<evidence type="ECO:0000256" key="1">
    <source>
        <dbReference type="SAM" id="MobiDB-lite"/>
    </source>
</evidence>
<comment type="caution">
    <text evidence="3">The sequence shown here is derived from an EMBL/GenBank/DDBJ whole genome shotgun (WGS) entry which is preliminary data.</text>
</comment>
<gene>
    <name evidence="3" type="ORF">FHS34_002404</name>
</gene>
<dbReference type="EMBL" id="JACHJK010000003">
    <property type="protein sequence ID" value="MBB5926948.1"/>
    <property type="molecule type" value="Genomic_DNA"/>
</dbReference>
<dbReference type="Proteomes" id="UP000585836">
    <property type="component" value="Unassembled WGS sequence"/>
</dbReference>
<feature type="region of interest" description="Disordered" evidence="1">
    <location>
        <begin position="104"/>
        <end position="123"/>
    </location>
</feature>
<organism evidence="3 4">
    <name type="scientific">Streptomyces echinatus</name>
    <dbReference type="NCBI Taxonomy" id="67293"/>
    <lineage>
        <taxon>Bacteria</taxon>
        <taxon>Bacillati</taxon>
        <taxon>Actinomycetota</taxon>
        <taxon>Actinomycetes</taxon>
        <taxon>Kitasatosporales</taxon>
        <taxon>Streptomycetaceae</taxon>
        <taxon>Streptomyces</taxon>
    </lineage>
</organism>
<dbReference type="SUPFAM" id="SSF52091">
    <property type="entry name" value="SpoIIaa-like"/>
    <property type="match status" value="1"/>
</dbReference>
<keyword evidence="4" id="KW-1185">Reference proteome</keyword>
<evidence type="ECO:0000313" key="3">
    <source>
        <dbReference type="EMBL" id="MBB5926948.1"/>
    </source>
</evidence>
<sequence length="123" mass="13397">MTALPPPALRLTVTHGAHELTVDVAGDLDLDTGDHLVETVTEHLARRPEVRGVRLDFAELAWIDSAGLSALLMVHRRACAAGRALHLDRRPDLLERLLRQTGTLDHLTARPGQDEDATGTNTT</sequence>
<dbReference type="PROSITE" id="PS50801">
    <property type="entry name" value="STAS"/>
    <property type="match status" value="1"/>
</dbReference>
<dbReference type="InterPro" id="IPR058548">
    <property type="entry name" value="MlaB-like_STAS"/>
</dbReference>
<dbReference type="AlphaFoldDB" id="A0A7W9PS31"/>